<dbReference type="Pfam" id="PF07228">
    <property type="entry name" value="SpoIIE"/>
    <property type="match status" value="1"/>
</dbReference>
<sequence>MTTTSYVLASLTAILFAICLLALRKTGKRLEETQKEKDAILSEELRMFDFLHHLGEVIGKDITPRQLYKEIVEGFSKVLNANGGALYLLSEDQKNLIPQYISIECPPLVGIPVEIRSRAQKDPRALDSHVRLAKVGADEGVLGAAISAGECLLIPNVRDHESFRDAFVSYDEDITALLAPLPYGGRDIGVVAIVRRHDSDQGQFSANDFEVFRSASEQSAFAMGNAMIHRELVEKRKLDDEIRTASEVQNVLLPSEEPMIPGYRVSGRNTPARMISGDYFDYIPLDDNNTGIVIADVTGKGVPAGLLMAMCRSVLRLTAKEAKSPSDALAQVNRNLFPDVREDMFVSLAYVVLEHGTGDLCLSRAGHDAPLVYRSSTGTIESIKPPGLAIGIDEGEVFERVTKDLKIQMEPGDCMLLYTDGVCEAVDAQEDEFGKQRLIDVFLKSAPLGAEAVVEAVQQAVVSFADEEPQMDDITMIAIEKR</sequence>
<reference evidence="5" key="1">
    <citation type="submission" date="2024-07" db="EMBL/GenBank/DDBJ databases">
        <title>Complete genome sequence of Verrucomicrobiaceae bacterium NT6N.</title>
        <authorList>
            <person name="Huang C."/>
            <person name="Takami H."/>
            <person name="Hamasaki K."/>
        </authorList>
    </citation>
    <scope>NUCLEOTIDE SEQUENCE</scope>
    <source>
        <strain evidence="5">NT6N</strain>
    </source>
</reference>
<protein>
    <recommendedName>
        <fullName evidence="6">GAF domain-containing protein</fullName>
    </recommendedName>
</protein>
<organism evidence="5">
    <name type="scientific">Oceaniferula spumae</name>
    <dbReference type="NCBI Taxonomy" id="2979115"/>
    <lineage>
        <taxon>Bacteria</taxon>
        <taxon>Pseudomonadati</taxon>
        <taxon>Verrucomicrobiota</taxon>
        <taxon>Verrucomicrobiia</taxon>
        <taxon>Verrucomicrobiales</taxon>
        <taxon>Verrucomicrobiaceae</taxon>
        <taxon>Oceaniferula</taxon>
    </lineage>
</organism>
<evidence type="ECO:0000256" key="2">
    <source>
        <dbReference type="SAM" id="Phobius"/>
    </source>
</evidence>
<feature type="domain" description="GAF" evidence="3">
    <location>
        <begin position="63"/>
        <end position="233"/>
    </location>
</feature>
<keyword evidence="2" id="KW-0812">Transmembrane</keyword>
<dbReference type="SMART" id="SM00065">
    <property type="entry name" value="GAF"/>
    <property type="match status" value="1"/>
</dbReference>
<evidence type="ECO:0000259" key="4">
    <source>
        <dbReference type="SMART" id="SM00331"/>
    </source>
</evidence>
<evidence type="ECO:0000256" key="1">
    <source>
        <dbReference type="ARBA" id="ARBA00022801"/>
    </source>
</evidence>
<gene>
    <name evidence="5" type="ORF">NT6N_02250</name>
</gene>
<accession>A0AAT9FGT0</accession>
<dbReference type="SUPFAM" id="SSF81606">
    <property type="entry name" value="PP2C-like"/>
    <property type="match status" value="1"/>
</dbReference>
<dbReference type="InterPro" id="IPR029016">
    <property type="entry name" value="GAF-like_dom_sf"/>
</dbReference>
<evidence type="ECO:0008006" key="6">
    <source>
        <dbReference type="Google" id="ProtNLM"/>
    </source>
</evidence>
<name>A0AAT9FGT0_9BACT</name>
<feature type="domain" description="PPM-type phosphatase" evidence="4">
    <location>
        <begin position="260"/>
        <end position="481"/>
    </location>
</feature>
<dbReference type="Gene3D" id="3.60.40.10">
    <property type="entry name" value="PPM-type phosphatase domain"/>
    <property type="match status" value="1"/>
</dbReference>
<dbReference type="Pfam" id="PF13185">
    <property type="entry name" value="GAF_2"/>
    <property type="match status" value="1"/>
</dbReference>
<dbReference type="InterPro" id="IPR036457">
    <property type="entry name" value="PPM-type-like_dom_sf"/>
</dbReference>
<dbReference type="Gene3D" id="3.30.450.40">
    <property type="match status" value="1"/>
</dbReference>
<dbReference type="PANTHER" id="PTHR43156:SF2">
    <property type="entry name" value="STAGE II SPORULATION PROTEIN E"/>
    <property type="match status" value="1"/>
</dbReference>
<dbReference type="InterPro" id="IPR052016">
    <property type="entry name" value="Bact_Sigma-Reg"/>
</dbReference>
<dbReference type="GO" id="GO:0016791">
    <property type="term" value="F:phosphatase activity"/>
    <property type="evidence" value="ECO:0007669"/>
    <property type="project" value="TreeGrafter"/>
</dbReference>
<proteinExistence type="predicted"/>
<dbReference type="SMART" id="SM00331">
    <property type="entry name" value="PP2C_SIG"/>
    <property type="match status" value="1"/>
</dbReference>
<dbReference type="SUPFAM" id="SSF55781">
    <property type="entry name" value="GAF domain-like"/>
    <property type="match status" value="1"/>
</dbReference>
<dbReference type="PANTHER" id="PTHR43156">
    <property type="entry name" value="STAGE II SPORULATION PROTEIN E-RELATED"/>
    <property type="match status" value="1"/>
</dbReference>
<dbReference type="InterPro" id="IPR001932">
    <property type="entry name" value="PPM-type_phosphatase-like_dom"/>
</dbReference>
<dbReference type="EMBL" id="AP026866">
    <property type="protein sequence ID" value="BDS05185.1"/>
    <property type="molecule type" value="Genomic_DNA"/>
</dbReference>
<dbReference type="KEGG" id="osu:NT6N_02250"/>
<dbReference type="AlphaFoldDB" id="A0AAT9FGT0"/>
<evidence type="ECO:0000313" key="5">
    <source>
        <dbReference type="EMBL" id="BDS05185.1"/>
    </source>
</evidence>
<keyword evidence="1" id="KW-0378">Hydrolase</keyword>
<dbReference type="InterPro" id="IPR003018">
    <property type="entry name" value="GAF"/>
</dbReference>
<keyword evidence="2" id="KW-0472">Membrane</keyword>
<keyword evidence="2" id="KW-1133">Transmembrane helix</keyword>
<evidence type="ECO:0000259" key="3">
    <source>
        <dbReference type="SMART" id="SM00065"/>
    </source>
</evidence>
<feature type="transmembrane region" description="Helical" evidence="2">
    <location>
        <begin position="6"/>
        <end position="23"/>
    </location>
</feature>